<keyword evidence="1" id="KW-0378">Hydrolase</keyword>
<dbReference type="EMBL" id="JBBKAI010000002">
    <property type="protein sequence ID" value="MEJ8658615.1"/>
    <property type="molecule type" value="Genomic_DNA"/>
</dbReference>
<organism evidence="1 2">
    <name type="scientific">Streptomyces pratisoli</name>
    <dbReference type="NCBI Taxonomy" id="3139917"/>
    <lineage>
        <taxon>Bacteria</taxon>
        <taxon>Bacillati</taxon>
        <taxon>Actinomycetota</taxon>
        <taxon>Actinomycetes</taxon>
        <taxon>Kitasatosporales</taxon>
        <taxon>Streptomycetaceae</taxon>
        <taxon>Streptomyces</taxon>
    </lineage>
</organism>
<dbReference type="Proteomes" id="UP001375539">
    <property type="component" value="Unassembled WGS sequence"/>
</dbReference>
<reference evidence="1" key="1">
    <citation type="submission" date="2024-03" db="EMBL/GenBank/DDBJ databases">
        <title>Novel Streptomyces species of biotechnological and ecological value are a feature of Machair soil.</title>
        <authorList>
            <person name="Prole J.R."/>
            <person name="Goodfellow M."/>
            <person name="Allenby N."/>
            <person name="Ward A.C."/>
        </authorList>
    </citation>
    <scope>NUCLEOTIDE SEQUENCE</scope>
    <source>
        <strain evidence="1">MS1.AVA.4</strain>
    </source>
</reference>
<name>A0ACC6QJB7_9ACTN</name>
<sequence length="405" mass="43697">MVKDAEYGSLLARILEESHQTEPGQLPVLVERAAAALGLRSARILLSDIQQHRLVPLIPPGRTDERDDRHHEPEDGALAVDGTLAGWAYRTVSMRLSQSEGALKVWLPLVDGIERIGVLEIVSDSLDPALLERCKALADLSALVVVSRTEYSDAILQTVRSRPMSLAAEMVWAFLPPRTLGTGRVTSSAVLEPAYEIGGDAFDHSLMDGRLHLSVVDAMGHDLASGLASAVAMAGCRCARRAGQSLDGIAVTVDEALGRWIPDRLLTAVFADLDLDGGVFTWINCGHPPPLLIRGQHVIAGALQRESELPLGLGPAHADAPRTVHTAHLEPGDRVLIHTDGVTEAHSPDGDYFGEQRLADHIVRATAAGEKSPEALRRLIHTILEHQHGRLDDDATIVLAEWHPP</sequence>
<accession>A0ACC6QJB7</accession>
<comment type="caution">
    <text evidence="1">The sequence shown here is derived from an EMBL/GenBank/DDBJ whole genome shotgun (WGS) entry which is preliminary data.</text>
</comment>
<gene>
    <name evidence="1" type="ORF">WKI58_19175</name>
</gene>
<keyword evidence="2" id="KW-1185">Reference proteome</keyword>
<evidence type="ECO:0000313" key="2">
    <source>
        <dbReference type="Proteomes" id="UP001375539"/>
    </source>
</evidence>
<protein>
    <submittedName>
        <fullName evidence="1">PP2C family protein-serine/threonine phosphatase</fullName>
        <ecNumber evidence="1">3.1.3.16</ecNumber>
    </submittedName>
</protein>
<dbReference type="EC" id="3.1.3.16" evidence="1"/>
<evidence type="ECO:0000313" key="1">
    <source>
        <dbReference type="EMBL" id="MEJ8658615.1"/>
    </source>
</evidence>
<proteinExistence type="predicted"/>